<reference evidence="1 2" key="1">
    <citation type="submission" date="2016-10" db="EMBL/GenBank/DDBJ databases">
        <authorList>
            <person name="de Groot N.N."/>
        </authorList>
    </citation>
    <scope>NUCLEOTIDE SEQUENCE [LARGE SCALE GENOMIC DNA]</scope>
    <source>
        <strain evidence="1 2">AB35.6</strain>
    </source>
</reference>
<dbReference type="Proteomes" id="UP000182409">
    <property type="component" value="Unassembled WGS sequence"/>
</dbReference>
<dbReference type="OrthoDB" id="7567545at2"/>
<protein>
    <submittedName>
        <fullName evidence="1">Uncharacterized protein</fullName>
    </submittedName>
</protein>
<dbReference type="AlphaFoldDB" id="A0A1H4LK71"/>
<evidence type="ECO:0000313" key="2">
    <source>
        <dbReference type="Proteomes" id="UP000182409"/>
    </source>
</evidence>
<name>A0A1H4LK71_9BACT</name>
<proteinExistence type="predicted"/>
<dbReference type="EMBL" id="FNSD01000001">
    <property type="protein sequence ID" value="SEB70978.1"/>
    <property type="molecule type" value="Genomic_DNA"/>
</dbReference>
<accession>A0A1H4LK71</accession>
<evidence type="ECO:0000313" key="1">
    <source>
        <dbReference type="EMBL" id="SEB70978.1"/>
    </source>
</evidence>
<sequence>MSFSPDEVLPAMIAAAKVPLLNGWAAARPVVTQQLSAIALQTEHISNQLALGKITQAEAAELFAMEQDAATSILAEVEGVGKITAESAINAAIDAVGGMINGAVGFALV</sequence>
<organism evidence="1 2">
    <name type="scientific">Terriglobus roseus</name>
    <dbReference type="NCBI Taxonomy" id="392734"/>
    <lineage>
        <taxon>Bacteria</taxon>
        <taxon>Pseudomonadati</taxon>
        <taxon>Acidobacteriota</taxon>
        <taxon>Terriglobia</taxon>
        <taxon>Terriglobales</taxon>
        <taxon>Acidobacteriaceae</taxon>
        <taxon>Terriglobus</taxon>
    </lineage>
</organism>
<dbReference type="RefSeq" id="WP_074653228.1">
    <property type="nucleotide sequence ID" value="NZ_FNSD01000001.1"/>
</dbReference>
<gene>
    <name evidence="1" type="ORF">SAMN05443244_1625</name>
</gene>